<comment type="caution">
    <text evidence="2">The sequence shown here is derived from an EMBL/GenBank/DDBJ whole genome shotgun (WGS) entry which is preliminary data.</text>
</comment>
<feature type="region of interest" description="Disordered" evidence="1">
    <location>
        <begin position="15"/>
        <end position="49"/>
    </location>
</feature>
<reference evidence="2" key="2">
    <citation type="submission" date="2021-04" db="EMBL/GenBank/DDBJ databases">
        <authorList>
            <person name="Gilroy R."/>
        </authorList>
    </citation>
    <scope>NUCLEOTIDE SEQUENCE</scope>
    <source>
        <strain evidence="2">ChiBcec1-1093</strain>
    </source>
</reference>
<evidence type="ECO:0000256" key="1">
    <source>
        <dbReference type="SAM" id="MobiDB-lite"/>
    </source>
</evidence>
<protein>
    <submittedName>
        <fullName evidence="2">Uncharacterized protein</fullName>
    </submittedName>
</protein>
<accession>A0A9D2GHH5</accession>
<dbReference type="Proteomes" id="UP000824101">
    <property type="component" value="Unassembled WGS sequence"/>
</dbReference>
<feature type="compositionally biased region" description="Gly residues" evidence="1">
    <location>
        <begin position="18"/>
        <end position="47"/>
    </location>
</feature>
<dbReference type="EMBL" id="DXBC01000059">
    <property type="protein sequence ID" value="HIZ78912.1"/>
    <property type="molecule type" value="Genomic_DNA"/>
</dbReference>
<sequence>MARFPMNLQLFAESSSGAAGGNGAEGAGGNAAGAAGGGTGQQSGAGTGPQFDYEKLASLIAGKTSVTEDTVLKSYFKQQGLSQEEMAQAIQAFKAQKVASQPDVGALQSQAAQAQAQARQIQSENAAILAAER</sequence>
<name>A0A9D2GHH5_9FIRM</name>
<reference evidence="2" key="1">
    <citation type="journal article" date="2021" name="PeerJ">
        <title>Extensive microbial diversity within the chicken gut microbiome revealed by metagenomics and culture.</title>
        <authorList>
            <person name="Gilroy R."/>
            <person name="Ravi A."/>
            <person name="Getino M."/>
            <person name="Pursley I."/>
            <person name="Horton D.L."/>
            <person name="Alikhan N.F."/>
            <person name="Baker D."/>
            <person name="Gharbi K."/>
            <person name="Hall N."/>
            <person name="Watson M."/>
            <person name="Adriaenssens E.M."/>
            <person name="Foster-Nyarko E."/>
            <person name="Jarju S."/>
            <person name="Secka A."/>
            <person name="Antonio M."/>
            <person name="Oren A."/>
            <person name="Chaudhuri R.R."/>
            <person name="La Ragione R."/>
            <person name="Hildebrand F."/>
            <person name="Pallen M.J."/>
        </authorList>
    </citation>
    <scope>NUCLEOTIDE SEQUENCE</scope>
    <source>
        <strain evidence="2">ChiBcec1-1093</strain>
    </source>
</reference>
<dbReference type="AlphaFoldDB" id="A0A9D2GHH5"/>
<evidence type="ECO:0000313" key="3">
    <source>
        <dbReference type="Proteomes" id="UP000824101"/>
    </source>
</evidence>
<organism evidence="2 3">
    <name type="scientific">Candidatus Lachnoclostridium stercorigallinarum</name>
    <dbReference type="NCBI Taxonomy" id="2838634"/>
    <lineage>
        <taxon>Bacteria</taxon>
        <taxon>Bacillati</taxon>
        <taxon>Bacillota</taxon>
        <taxon>Clostridia</taxon>
        <taxon>Lachnospirales</taxon>
        <taxon>Lachnospiraceae</taxon>
    </lineage>
</organism>
<evidence type="ECO:0000313" key="2">
    <source>
        <dbReference type="EMBL" id="HIZ78912.1"/>
    </source>
</evidence>
<proteinExistence type="predicted"/>
<gene>
    <name evidence="2" type="ORF">IAA17_03915</name>
</gene>